<sequence>MAGQKRAAEEGQSRTTRSKAAKTETSSTPKASSVKANKKGPKASMGATAFKSRALPLHVNLTHTPPVGGNGETTDIAQVDPGFIGSTALVPSTFNTGSYGWKGNKRITVELLNSESGEKEKVQVMLTINATVLGSKNAKDEDAEGNANAEPSNPTEDDEKEAGED</sequence>
<feature type="compositionally biased region" description="Acidic residues" evidence="1">
    <location>
        <begin position="155"/>
        <end position="165"/>
    </location>
</feature>
<feature type="compositionally biased region" description="Polar residues" evidence="1">
    <location>
        <begin position="23"/>
        <end position="35"/>
    </location>
</feature>
<organism evidence="2 3">
    <name type="scientific">Hermanssonia centrifuga</name>
    <dbReference type="NCBI Taxonomy" id="98765"/>
    <lineage>
        <taxon>Eukaryota</taxon>
        <taxon>Fungi</taxon>
        <taxon>Dikarya</taxon>
        <taxon>Basidiomycota</taxon>
        <taxon>Agaricomycotina</taxon>
        <taxon>Agaricomycetes</taxon>
        <taxon>Polyporales</taxon>
        <taxon>Meruliaceae</taxon>
        <taxon>Hermanssonia</taxon>
    </lineage>
</organism>
<evidence type="ECO:0000256" key="1">
    <source>
        <dbReference type="SAM" id="MobiDB-lite"/>
    </source>
</evidence>
<dbReference type="Proteomes" id="UP000186601">
    <property type="component" value="Unassembled WGS sequence"/>
</dbReference>
<reference evidence="2 3" key="1">
    <citation type="submission" date="2018-02" db="EMBL/GenBank/DDBJ databases">
        <title>Genome sequence of the basidiomycete white-rot fungus Phlebia centrifuga.</title>
        <authorList>
            <person name="Granchi Z."/>
            <person name="Peng M."/>
            <person name="de Vries R.P."/>
            <person name="Hilden K."/>
            <person name="Makela M.R."/>
            <person name="Grigoriev I."/>
            <person name="Riley R."/>
        </authorList>
    </citation>
    <scope>NUCLEOTIDE SEQUENCE [LARGE SCALE GENOMIC DNA]</scope>
    <source>
        <strain evidence="2 3">FBCC195</strain>
    </source>
</reference>
<comment type="caution">
    <text evidence="2">The sequence shown here is derived from an EMBL/GenBank/DDBJ whole genome shotgun (WGS) entry which is preliminary data.</text>
</comment>
<name>A0A2R6NVZ3_9APHY</name>
<gene>
    <name evidence="2" type="ORF">PHLCEN_2v7623</name>
</gene>
<evidence type="ECO:0000313" key="3">
    <source>
        <dbReference type="Proteomes" id="UP000186601"/>
    </source>
</evidence>
<feature type="compositionally biased region" description="Basic and acidic residues" evidence="1">
    <location>
        <begin position="1"/>
        <end position="12"/>
    </location>
</feature>
<dbReference type="STRING" id="98765.A0A2R6NVZ3"/>
<dbReference type="EMBL" id="MLYV02000765">
    <property type="protein sequence ID" value="PSR77965.1"/>
    <property type="molecule type" value="Genomic_DNA"/>
</dbReference>
<feature type="region of interest" description="Disordered" evidence="1">
    <location>
        <begin position="134"/>
        <end position="165"/>
    </location>
</feature>
<keyword evidence="3" id="KW-1185">Reference proteome</keyword>
<feature type="region of interest" description="Disordered" evidence="1">
    <location>
        <begin position="1"/>
        <end position="49"/>
    </location>
</feature>
<dbReference type="AlphaFoldDB" id="A0A2R6NVZ3"/>
<protein>
    <submittedName>
        <fullName evidence="2">Uncharacterized protein</fullName>
    </submittedName>
</protein>
<proteinExistence type="predicted"/>
<dbReference type="OrthoDB" id="2497589at2759"/>
<accession>A0A2R6NVZ3</accession>
<evidence type="ECO:0000313" key="2">
    <source>
        <dbReference type="EMBL" id="PSR77965.1"/>
    </source>
</evidence>